<dbReference type="Proteomes" id="UP000237347">
    <property type="component" value="Unassembled WGS sequence"/>
</dbReference>
<organism evidence="1 2">
    <name type="scientific">Quercus suber</name>
    <name type="common">Cork oak</name>
    <dbReference type="NCBI Taxonomy" id="58331"/>
    <lineage>
        <taxon>Eukaryota</taxon>
        <taxon>Viridiplantae</taxon>
        <taxon>Streptophyta</taxon>
        <taxon>Embryophyta</taxon>
        <taxon>Tracheophyta</taxon>
        <taxon>Spermatophyta</taxon>
        <taxon>Magnoliopsida</taxon>
        <taxon>eudicotyledons</taxon>
        <taxon>Gunneridae</taxon>
        <taxon>Pentapetalae</taxon>
        <taxon>rosids</taxon>
        <taxon>fabids</taxon>
        <taxon>Fagales</taxon>
        <taxon>Fagaceae</taxon>
        <taxon>Quercus</taxon>
    </lineage>
</organism>
<sequence>MATKDFNSNDERGRLYRAALNGDWKSIKDIQKIQRKITKKGETTLHIAAAANQEEFRESSRVDDKEQAKYLSHCVRGGLYGVALQMLEDNSNLAAAGNSDGETALHVLARDPSAFVSEIRPCEPKKDVKIDNSGGLKLKQENSKQSQVNELFEKCLQAYRDDVENLNEISVISHVLFDAVEVGNTEFLVKLIRFDFDLLWKTRNSKSIFHIAVEKRHESIFNILNEIGSIGDLNTNYS</sequence>
<gene>
    <name evidence="1" type="ORF">CFP56_037850</name>
</gene>
<dbReference type="SUPFAM" id="SSF48403">
    <property type="entry name" value="Ankyrin repeat"/>
    <property type="match status" value="1"/>
</dbReference>
<reference evidence="1 2" key="1">
    <citation type="journal article" date="2018" name="Sci. Data">
        <title>The draft genome sequence of cork oak.</title>
        <authorList>
            <person name="Ramos A.M."/>
            <person name="Usie A."/>
            <person name="Barbosa P."/>
            <person name="Barros P.M."/>
            <person name="Capote T."/>
            <person name="Chaves I."/>
            <person name="Simoes F."/>
            <person name="Abreu I."/>
            <person name="Carrasquinho I."/>
            <person name="Faro C."/>
            <person name="Guimaraes J.B."/>
            <person name="Mendonca D."/>
            <person name="Nobrega F."/>
            <person name="Rodrigues L."/>
            <person name="Saibo N.J.M."/>
            <person name="Varela M.C."/>
            <person name="Egas C."/>
            <person name="Matos J."/>
            <person name="Miguel C.M."/>
            <person name="Oliveira M.M."/>
            <person name="Ricardo C.P."/>
            <person name="Goncalves S."/>
        </authorList>
    </citation>
    <scope>NUCLEOTIDE SEQUENCE [LARGE SCALE GENOMIC DNA]</scope>
    <source>
        <strain evidence="2">cv. HL8</strain>
    </source>
</reference>
<dbReference type="PANTHER" id="PTHR24177">
    <property type="entry name" value="CASKIN"/>
    <property type="match status" value="1"/>
</dbReference>
<proteinExistence type="predicted"/>
<name>A0AAW0J3J6_QUESU</name>
<dbReference type="InterPro" id="IPR036770">
    <property type="entry name" value="Ankyrin_rpt-contain_sf"/>
</dbReference>
<dbReference type="Gene3D" id="1.25.40.20">
    <property type="entry name" value="Ankyrin repeat-containing domain"/>
    <property type="match status" value="1"/>
</dbReference>
<protein>
    <submittedName>
        <fullName evidence="1">Uncharacterized protein</fullName>
    </submittedName>
</protein>
<dbReference type="EMBL" id="PKMF04000707">
    <property type="protein sequence ID" value="KAK7821292.1"/>
    <property type="molecule type" value="Genomic_DNA"/>
</dbReference>
<comment type="caution">
    <text evidence="1">The sequence shown here is derived from an EMBL/GenBank/DDBJ whole genome shotgun (WGS) entry which is preliminary data.</text>
</comment>
<evidence type="ECO:0000313" key="1">
    <source>
        <dbReference type="EMBL" id="KAK7821292.1"/>
    </source>
</evidence>
<dbReference type="AlphaFoldDB" id="A0AAW0J3J6"/>
<dbReference type="PANTHER" id="PTHR24177:SF472">
    <property type="entry name" value="PGG DOMAIN-CONTAINING PROTEIN"/>
    <property type="match status" value="1"/>
</dbReference>
<accession>A0AAW0J3J6</accession>
<dbReference type="GO" id="GO:0016020">
    <property type="term" value="C:membrane"/>
    <property type="evidence" value="ECO:0007669"/>
    <property type="project" value="TreeGrafter"/>
</dbReference>
<keyword evidence="2" id="KW-1185">Reference proteome</keyword>
<evidence type="ECO:0000313" key="2">
    <source>
        <dbReference type="Proteomes" id="UP000237347"/>
    </source>
</evidence>